<comment type="similarity">
    <text evidence="3">Belongs to the GMC oxidoreductase family.</text>
</comment>
<comment type="catalytic activity">
    <reaction evidence="10">
        <text>pyranose + acceptor = pyranos-2-ulose + reduced acceptor.</text>
        <dbReference type="EC" id="1.1.99.29"/>
    </reaction>
</comment>
<evidence type="ECO:0000256" key="10">
    <source>
        <dbReference type="ARBA" id="ARBA00033986"/>
    </source>
</evidence>
<feature type="binding site" evidence="15">
    <location>
        <position position="144"/>
    </location>
    <ligand>
        <name>FAD</name>
        <dbReference type="ChEBI" id="CHEBI:57692"/>
    </ligand>
</feature>
<dbReference type="Proteomes" id="UP001148786">
    <property type="component" value="Unassembled WGS sequence"/>
</dbReference>
<name>A0A9W8K2U8_9AGAR</name>
<comment type="caution">
    <text evidence="18">The sequence shown here is derived from an EMBL/GenBank/DDBJ whole genome shotgun (WGS) entry which is preliminary data.</text>
</comment>
<dbReference type="GO" id="GO:0005576">
    <property type="term" value="C:extracellular region"/>
    <property type="evidence" value="ECO:0007669"/>
    <property type="project" value="UniProtKB-SubCell"/>
</dbReference>
<evidence type="ECO:0000256" key="13">
    <source>
        <dbReference type="ARBA" id="ARBA00034050"/>
    </source>
</evidence>
<dbReference type="InterPro" id="IPR000172">
    <property type="entry name" value="GMC_OxRdtase_N"/>
</dbReference>
<keyword evidence="7" id="KW-0285">Flavoprotein</keyword>
<sequence length="645" mass="68962">MPLFGHCTSSKAYIITYTPRWFGALPPYTLEGCIVSLMKRYSVLAAFATLAAHVSATLHETTSSLPAAKFDYIIVGGGTAGCALANRLSEDRSIKVLLLEAGGNYHGVEQLSIPFNSIRAAGPGSAYNWNTSTTDGGTYSRGYVLGGSSSINGMFYARGSQDDWNRYAAVTNDDGWRWDNIQPYLRKNEQFVSPADGHDTVGEYDPAVHSTTGKVGVSLANYPQATDQLFTGAVQEEPSKFPFQLDYNAGTPLGFGWVQSSIKGGERSSSAAAYLAPRYLNRPNLFVLLHAQVSRVLSSTSVSTNIDTVEFSQGAIGNSTVATFKASREIILSSGVVGTPHILLNSGIGPTSELSAASIPVIHENPSVGKNFSDHLNLLNAFALDVSEPFVPAESRTFERYTLDPAQMADVTNEWRTKKTGPLTSNGLSNQIGFSRIDTNDPAVQQQLDAFGDPTPGPHSAHYGFTPINGFAFGRAPTNNSYLSMVATVLQTKSRGSVSLNPSNPRGQPLVNPNLRSDPYDVWAMKIAFKETFAFLSTAPWVEYLTDSQAALGLAPIIDSGLDDALVEEYINTHTSSGIHAVGTAAMTASNASWGVVNGDLKVKGVNGLRVADASVLPYVTSTNPMVAVYVVAERAADLVKSSYN</sequence>
<feature type="binding site" evidence="15">
    <location>
        <position position="293"/>
    </location>
    <ligand>
        <name>FAD</name>
        <dbReference type="ChEBI" id="CHEBI:57692"/>
    </ligand>
</feature>
<dbReference type="SUPFAM" id="SSF51905">
    <property type="entry name" value="FAD/NAD(P)-binding domain"/>
    <property type="match status" value="1"/>
</dbReference>
<evidence type="ECO:0000256" key="12">
    <source>
        <dbReference type="ARBA" id="ARBA00034029"/>
    </source>
</evidence>
<evidence type="ECO:0000259" key="17">
    <source>
        <dbReference type="Pfam" id="PF05199"/>
    </source>
</evidence>
<evidence type="ECO:0000256" key="2">
    <source>
        <dbReference type="ARBA" id="ARBA00004613"/>
    </source>
</evidence>
<evidence type="ECO:0000256" key="14">
    <source>
        <dbReference type="ARBA" id="ARBA00034059"/>
    </source>
</evidence>
<keyword evidence="8 15" id="KW-0274">FAD</keyword>
<dbReference type="Pfam" id="PF05199">
    <property type="entry name" value="GMC_oxred_C"/>
    <property type="match status" value="1"/>
</dbReference>
<evidence type="ECO:0000256" key="1">
    <source>
        <dbReference type="ARBA" id="ARBA00001974"/>
    </source>
</evidence>
<dbReference type="GO" id="GO:0050660">
    <property type="term" value="F:flavin adenine dinucleotide binding"/>
    <property type="evidence" value="ECO:0007669"/>
    <property type="project" value="InterPro"/>
</dbReference>
<evidence type="ECO:0000256" key="6">
    <source>
        <dbReference type="ARBA" id="ARBA00022525"/>
    </source>
</evidence>
<evidence type="ECO:0000256" key="11">
    <source>
        <dbReference type="ARBA" id="ARBA00034010"/>
    </source>
</evidence>
<feature type="domain" description="Glucose-methanol-choline oxidoreductase C-terminal" evidence="17">
    <location>
        <begin position="493"/>
        <end position="633"/>
    </location>
</feature>
<dbReference type="OrthoDB" id="269227at2759"/>
<comment type="subcellular location">
    <subcellularLocation>
        <location evidence="2">Secreted</location>
    </subcellularLocation>
</comment>
<reference evidence="18" key="1">
    <citation type="submission" date="2022-07" db="EMBL/GenBank/DDBJ databases">
        <title>Genome Sequence of Agrocybe chaxingu.</title>
        <authorList>
            <person name="Buettner E."/>
        </authorList>
    </citation>
    <scope>NUCLEOTIDE SEQUENCE</scope>
    <source>
        <strain evidence="18">MP-N11</strain>
    </source>
</reference>
<dbReference type="AlphaFoldDB" id="A0A9W8K2U8"/>
<evidence type="ECO:0000256" key="3">
    <source>
        <dbReference type="ARBA" id="ARBA00010790"/>
    </source>
</evidence>
<comment type="catalytic activity">
    <reaction evidence="14">
        <text>a pyranoside + acceptor = a pyranosid-3,4-diulose + reduced acceptor.</text>
        <dbReference type="EC" id="1.1.99.29"/>
    </reaction>
</comment>
<dbReference type="InterPro" id="IPR007867">
    <property type="entry name" value="GMC_OxRtase_C"/>
</dbReference>
<comment type="catalytic activity">
    <reaction evidence="11">
        <text>pyranose + acceptor = pyranos-2,3-diulose + reduced acceptor.</text>
        <dbReference type="EC" id="1.1.99.29"/>
    </reaction>
</comment>
<organism evidence="18 19">
    <name type="scientific">Agrocybe chaxingu</name>
    <dbReference type="NCBI Taxonomy" id="84603"/>
    <lineage>
        <taxon>Eukaryota</taxon>
        <taxon>Fungi</taxon>
        <taxon>Dikarya</taxon>
        <taxon>Basidiomycota</taxon>
        <taxon>Agaricomycotina</taxon>
        <taxon>Agaricomycetes</taxon>
        <taxon>Agaricomycetidae</taxon>
        <taxon>Agaricales</taxon>
        <taxon>Agaricineae</taxon>
        <taxon>Strophariaceae</taxon>
        <taxon>Agrocybe</taxon>
    </lineage>
</organism>
<dbReference type="Gene3D" id="3.30.560.10">
    <property type="entry name" value="Glucose Oxidase, domain 3"/>
    <property type="match status" value="1"/>
</dbReference>
<dbReference type="EC" id="1.1.99.29" evidence="5"/>
<accession>A0A9W8K2U8</accession>
<dbReference type="GO" id="GO:0033718">
    <property type="term" value="F:pyranose dehydrogenase (acceptor) activity"/>
    <property type="evidence" value="ECO:0007669"/>
    <property type="project" value="UniProtKB-EC"/>
</dbReference>
<protein>
    <recommendedName>
        <fullName evidence="5">pyranose dehydrogenase (acceptor)</fullName>
        <ecNumber evidence="5">1.1.99.29</ecNumber>
    </recommendedName>
</protein>
<dbReference type="SUPFAM" id="SSF54373">
    <property type="entry name" value="FAD-linked reductases, C-terminal domain"/>
    <property type="match status" value="1"/>
</dbReference>
<evidence type="ECO:0000259" key="16">
    <source>
        <dbReference type="Pfam" id="PF00732"/>
    </source>
</evidence>
<evidence type="ECO:0000256" key="5">
    <source>
        <dbReference type="ARBA" id="ARBA00013177"/>
    </source>
</evidence>
<comment type="catalytic activity">
    <reaction evidence="13">
        <text>a pyranoside + acceptor = a pyranosid-3-ulose + reduced acceptor.</text>
        <dbReference type="EC" id="1.1.99.29"/>
    </reaction>
</comment>
<evidence type="ECO:0000256" key="9">
    <source>
        <dbReference type="ARBA" id="ARBA00024699"/>
    </source>
</evidence>
<comment type="cofactor">
    <cofactor evidence="1 15">
        <name>FAD</name>
        <dbReference type="ChEBI" id="CHEBI:57692"/>
    </cofactor>
</comment>
<gene>
    <name evidence="18" type="ORF">NLJ89_g4351</name>
</gene>
<keyword evidence="6" id="KW-0964">Secreted</keyword>
<evidence type="ECO:0000256" key="15">
    <source>
        <dbReference type="PIRSR" id="PIRSR000137-2"/>
    </source>
</evidence>
<dbReference type="PIRSF" id="PIRSF000137">
    <property type="entry name" value="Alcohol_oxidase"/>
    <property type="match status" value="1"/>
</dbReference>
<dbReference type="InterPro" id="IPR012132">
    <property type="entry name" value="GMC_OxRdtase"/>
</dbReference>
<keyword evidence="19" id="KW-1185">Reference proteome</keyword>
<dbReference type="InterPro" id="IPR036188">
    <property type="entry name" value="FAD/NAD-bd_sf"/>
</dbReference>
<dbReference type="PANTHER" id="PTHR11552:SF147">
    <property type="entry name" value="CHOLINE DEHYDROGENASE, MITOCHONDRIAL"/>
    <property type="match status" value="1"/>
</dbReference>
<evidence type="ECO:0000256" key="8">
    <source>
        <dbReference type="ARBA" id="ARBA00022827"/>
    </source>
</evidence>
<evidence type="ECO:0000313" key="19">
    <source>
        <dbReference type="Proteomes" id="UP001148786"/>
    </source>
</evidence>
<evidence type="ECO:0000256" key="4">
    <source>
        <dbReference type="ARBA" id="ARBA00011245"/>
    </source>
</evidence>
<feature type="domain" description="Glucose-methanol-choline oxidoreductase N-terminal" evidence="16">
    <location>
        <begin position="70"/>
        <end position="376"/>
    </location>
</feature>
<proteinExistence type="inferred from homology"/>
<comment type="catalytic activity">
    <reaction evidence="12">
        <text>pyranose + acceptor = pyranos-3-ulose + reduced acceptor.</text>
        <dbReference type="EC" id="1.1.99.29"/>
    </reaction>
</comment>
<comment type="subunit">
    <text evidence="4">Monomer.</text>
</comment>
<dbReference type="Pfam" id="PF00732">
    <property type="entry name" value="GMC_oxred_N"/>
    <property type="match status" value="1"/>
</dbReference>
<evidence type="ECO:0000313" key="18">
    <source>
        <dbReference type="EMBL" id="KAJ3510998.1"/>
    </source>
</evidence>
<dbReference type="PANTHER" id="PTHR11552">
    <property type="entry name" value="GLUCOSE-METHANOL-CHOLINE GMC OXIDOREDUCTASE"/>
    <property type="match status" value="1"/>
</dbReference>
<dbReference type="Gene3D" id="3.50.50.60">
    <property type="entry name" value="FAD/NAD(P)-binding domain"/>
    <property type="match status" value="1"/>
</dbReference>
<comment type="function">
    <text evidence="9">Catalyzes the single-oxidation or sequential double oxidation reaction of carbohydrates primarily at carbon-2 and/or carbon-3 with the concomitant reduction of the flavin. The enzyme exhibits a broad sugar substrate specificity, oxidizing different aldopyranoses to the corresponding C-1, C-2, C-3 or C-1,2, C-2,3 and C-3,4 (di)dehydro sugars with substrate-specific regioselectivity. Accepts only a narrow range of electron acceptors such as substituted benzoquinones and complexed metal ions and reacts extremely slowly with O(2) as acceptor. May play a role in the natural recycling of plant matter by oxidizing all major monosaccharides in lignocellulose and by reducing quinone compounds or reactive radical species generated during lignin depolymerization.</text>
</comment>
<dbReference type="EMBL" id="JANKHO010000356">
    <property type="protein sequence ID" value="KAJ3510998.1"/>
    <property type="molecule type" value="Genomic_DNA"/>
</dbReference>
<evidence type="ECO:0000256" key="7">
    <source>
        <dbReference type="ARBA" id="ARBA00022630"/>
    </source>
</evidence>